<evidence type="ECO:0000256" key="12">
    <source>
        <dbReference type="SAM" id="MobiDB-lite"/>
    </source>
</evidence>
<keyword evidence="7" id="KW-0862">Zinc</keyword>
<feature type="compositionally biased region" description="Basic and acidic residues" evidence="12">
    <location>
        <begin position="751"/>
        <end position="767"/>
    </location>
</feature>
<dbReference type="Gene3D" id="3.40.50.300">
    <property type="entry name" value="P-loop containing nucleotide triphosphate hydrolases"/>
    <property type="match status" value="1"/>
</dbReference>
<feature type="compositionally biased region" description="Basic and acidic residues" evidence="12">
    <location>
        <begin position="655"/>
        <end position="670"/>
    </location>
</feature>
<evidence type="ECO:0000256" key="7">
    <source>
        <dbReference type="ARBA" id="ARBA00022833"/>
    </source>
</evidence>
<dbReference type="CDD" id="cd18137">
    <property type="entry name" value="HLD_clamp_pol_III_gamma_tau"/>
    <property type="match status" value="1"/>
</dbReference>
<feature type="compositionally biased region" description="Low complexity" evidence="12">
    <location>
        <begin position="499"/>
        <end position="514"/>
    </location>
</feature>
<dbReference type="InterPro" id="IPR003593">
    <property type="entry name" value="AAA+_ATPase"/>
</dbReference>
<dbReference type="NCBIfam" id="NF005846">
    <property type="entry name" value="PRK07764.1-6"/>
    <property type="match status" value="1"/>
</dbReference>
<comment type="subunit">
    <text evidence="11">DNA polymerase III contains a core (composed of alpha, epsilon and theta chains) that associates with a tau subunit. This core dimerizes to form the POLIII' complex. PolIII' associates with the gamma complex (composed of gamma, delta, delta', psi and chi chains) and with the beta chain to form the complete DNA polymerase III complex.</text>
</comment>
<dbReference type="EC" id="2.7.7.7" evidence="11"/>
<evidence type="ECO:0000256" key="5">
    <source>
        <dbReference type="ARBA" id="ARBA00022723"/>
    </source>
</evidence>
<comment type="function">
    <text evidence="11">DNA polymerase III is a complex, multichain enzyme responsible for most of the replicative synthesis in bacteria. This DNA polymerase also exhibits 3' to 5' exonuclease activity.</text>
</comment>
<dbReference type="NCBIfam" id="TIGR02397">
    <property type="entry name" value="dnaX_nterm"/>
    <property type="match status" value="1"/>
</dbReference>
<feature type="region of interest" description="Disordered" evidence="12">
    <location>
        <begin position="603"/>
        <end position="767"/>
    </location>
</feature>
<protein>
    <recommendedName>
        <fullName evidence="11">DNA polymerase III subunit gamma/tau</fullName>
        <ecNumber evidence="11">2.7.7.7</ecNumber>
    </recommendedName>
</protein>
<dbReference type="PANTHER" id="PTHR11669:SF0">
    <property type="entry name" value="PROTEIN STICHEL-LIKE 2"/>
    <property type="match status" value="1"/>
</dbReference>
<keyword evidence="9 11" id="KW-0239">DNA-directed DNA polymerase</keyword>
<comment type="similarity">
    <text evidence="1 11">Belongs to the DnaX/STICHEL family.</text>
</comment>
<dbReference type="SMART" id="SM00382">
    <property type="entry name" value="AAA"/>
    <property type="match status" value="1"/>
</dbReference>
<feature type="compositionally biased region" description="Acidic residues" evidence="12">
    <location>
        <begin position="726"/>
        <end position="743"/>
    </location>
</feature>
<evidence type="ECO:0000256" key="1">
    <source>
        <dbReference type="ARBA" id="ARBA00006360"/>
    </source>
</evidence>
<evidence type="ECO:0000256" key="4">
    <source>
        <dbReference type="ARBA" id="ARBA00022705"/>
    </source>
</evidence>
<name>A0ABU3PW34_9ACTN</name>
<dbReference type="SUPFAM" id="SSF52540">
    <property type="entry name" value="P-loop containing nucleoside triphosphate hydrolases"/>
    <property type="match status" value="1"/>
</dbReference>
<evidence type="ECO:0000256" key="3">
    <source>
        <dbReference type="ARBA" id="ARBA00022695"/>
    </source>
</evidence>
<keyword evidence="8 11" id="KW-0067">ATP-binding</keyword>
<dbReference type="PANTHER" id="PTHR11669">
    <property type="entry name" value="REPLICATION FACTOR C / DNA POLYMERASE III GAMMA-TAU SUBUNIT"/>
    <property type="match status" value="1"/>
</dbReference>
<dbReference type="InterPro" id="IPR022754">
    <property type="entry name" value="DNA_pol_III_gamma-3"/>
</dbReference>
<keyword evidence="5" id="KW-0479">Metal-binding</keyword>
<feature type="compositionally biased region" description="Gly residues" evidence="12">
    <location>
        <begin position="636"/>
        <end position="651"/>
    </location>
</feature>
<accession>A0ABU3PW34</accession>
<proteinExistence type="inferred from homology"/>
<feature type="domain" description="AAA+ ATPase" evidence="13">
    <location>
        <begin position="38"/>
        <end position="182"/>
    </location>
</feature>
<sequence>MESPLALYRRYRPETFAEVIGQDHVTEPLRAALASNRVNHAYLFSGPRGCGKTTSARILARALNCEQAPIADPCGECRSCRDLARGGPGSIDVIEIDAASHGGVDDARDLREKAFFAPVQSRYKVYVIDEAHMVTTQGFNALLKLVEEPPPHLRFIFATTEPEKVIPTIRSRTHHYPFRLIPPRLLSSYLSELCQREGVPLEPAAVPLVVRAGGGSARDTLSVLDQLIGGSGSDGVTHALATGLLGYTPDSLLDEIVDAFAAADGGGVFRVVDKVIETGQDPRRFTEDLLRRLRDLVIVAAVPDAPTTGLLDVSDDAGERLTSQAARFGGAELSRAADLVATGLTEMRGATSPRLLLELICARVLLPGADSTTDGVMARLDRLERRLSVPGGSLPGPAAPAPAPASAPAPSPAPAPAPERPAAPRVDERPQPSTEAAPEPAPEPTPEPQRPPEPTPEPTPEPVQQAEDDGWPVVEVAGGGAARRDAPQPEPSHEPSPAPQHAAAEPAAAPAAPATTGGMSLAEVRRLWPDVVDATKSIRRVTWIHLSQHAQVVAFDGNVLTLGFANAGARQSFESGGSIDIVRQAAARTFGFDWRIEAIVDPGAAGGAGRAPERRPEPPAPQGQEWGRSSDQPGSQQGGQQGGQGGQGGQQAGQDRGRDTGAGEDRRPEPSGRAAEQTERPSQGGDRGPETRGGRGADGPWTATAPPDRDGPPPAYDGRDEPPSWADEDPDAAASPDDPDDNTPELAGTELLERELGARVIEQIRHD</sequence>
<feature type="compositionally biased region" description="Basic and acidic residues" evidence="12">
    <location>
        <begin position="482"/>
        <end position="493"/>
    </location>
</feature>
<dbReference type="Pfam" id="PF12169">
    <property type="entry name" value="DNA_pol3_gamma3"/>
    <property type="match status" value="1"/>
</dbReference>
<dbReference type="Pfam" id="PF13177">
    <property type="entry name" value="DNA_pol3_delta2"/>
    <property type="match status" value="1"/>
</dbReference>
<dbReference type="Gene3D" id="1.20.272.10">
    <property type="match status" value="1"/>
</dbReference>
<dbReference type="Pfam" id="PF22608">
    <property type="entry name" value="DNAX_ATPase_lid"/>
    <property type="match status" value="1"/>
</dbReference>
<feature type="compositionally biased region" description="Low complexity" evidence="12">
    <location>
        <begin position="622"/>
        <end position="635"/>
    </location>
</feature>
<dbReference type="CDD" id="cd00009">
    <property type="entry name" value="AAA"/>
    <property type="match status" value="1"/>
</dbReference>
<feature type="region of interest" description="Disordered" evidence="12">
    <location>
        <begin position="388"/>
        <end position="517"/>
    </location>
</feature>
<feature type="compositionally biased region" description="Basic and acidic residues" evidence="12">
    <location>
        <begin position="707"/>
        <end position="722"/>
    </location>
</feature>
<dbReference type="Proteomes" id="UP001268542">
    <property type="component" value="Unassembled WGS sequence"/>
</dbReference>
<evidence type="ECO:0000259" key="13">
    <source>
        <dbReference type="SMART" id="SM00382"/>
    </source>
</evidence>
<dbReference type="InterPro" id="IPR045085">
    <property type="entry name" value="HLD_clamp_pol_III_gamma_tau"/>
</dbReference>
<keyword evidence="3 11" id="KW-0548">Nucleotidyltransferase</keyword>
<feature type="compositionally biased region" description="Pro residues" evidence="12">
    <location>
        <begin position="397"/>
        <end position="421"/>
    </location>
</feature>
<dbReference type="GO" id="GO:0003887">
    <property type="term" value="F:DNA-directed DNA polymerase activity"/>
    <property type="evidence" value="ECO:0007669"/>
    <property type="project" value="UniProtKB-EC"/>
</dbReference>
<keyword evidence="2 11" id="KW-0808">Transferase</keyword>
<evidence type="ECO:0000256" key="11">
    <source>
        <dbReference type="RuleBase" id="RU364063"/>
    </source>
</evidence>
<evidence type="ECO:0000256" key="8">
    <source>
        <dbReference type="ARBA" id="ARBA00022840"/>
    </source>
</evidence>
<evidence type="ECO:0000256" key="2">
    <source>
        <dbReference type="ARBA" id="ARBA00022679"/>
    </source>
</evidence>
<dbReference type="InterPro" id="IPR050238">
    <property type="entry name" value="DNA_Rep/Repair_Clamp_Loader"/>
</dbReference>
<dbReference type="EMBL" id="JAVYII010000004">
    <property type="protein sequence ID" value="MDT9593452.1"/>
    <property type="molecule type" value="Genomic_DNA"/>
</dbReference>
<keyword evidence="4 11" id="KW-0235">DNA replication</keyword>
<evidence type="ECO:0000256" key="10">
    <source>
        <dbReference type="ARBA" id="ARBA00049244"/>
    </source>
</evidence>
<comment type="catalytic activity">
    <reaction evidence="10 11">
        <text>DNA(n) + a 2'-deoxyribonucleoside 5'-triphosphate = DNA(n+1) + diphosphate</text>
        <dbReference type="Rhea" id="RHEA:22508"/>
        <dbReference type="Rhea" id="RHEA-COMP:17339"/>
        <dbReference type="Rhea" id="RHEA-COMP:17340"/>
        <dbReference type="ChEBI" id="CHEBI:33019"/>
        <dbReference type="ChEBI" id="CHEBI:61560"/>
        <dbReference type="ChEBI" id="CHEBI:173112"/>
        <dbReference type="EC" id="2.7.7.7"/>
    </reaction>
</comment>
<keyword evidence="6 11" id="KW-0547">Nucleotide-binding</keyword>
<feature type="compositionally biased region" description="Pro residues" evidence="12">
    <location>
        <begin position="439"/>
        <end position="461"/>
    </location>
</feature>
<gene>
    <name evidence="11" type="primary">dnaX</name>
    <name evidence="14" type="ORF">RDV89_10275</name>
</gene>
<evidence type="ECO:0000313" key="15">
    <source>
        <dbReference type="Proteomes" id="UP001268542"/>
    </source>
</evidence>
<dbReference type="SUPFAM" id="SSF48019">
    <property type="entry name" value="post-AAA+ oligomerization domain-like"/>
    <property type="match status" value="1"/>
</dbReference>
<organism evidence="14 15">
    <name type="scientific">Nocardioides imazamoxiresistens</name>
    <dbReference type="NCBI Taxonomy" id="3231893"/>
    <lineage>
        <taxon>Bacteria</taxon>
        <taxon>Bacillati</taxon>
        <taxon>Actinomycetota</taxon>
        <taxon>Actinomycetes</taxon>
        <taxon>Propionibacteriales</taxon>
        <taxon>Nocardioidaceae</taxon>
        <taxon>Nocardioides</taxon>
    </lineage>
</organism>
<keyword evidence="15" id="KW-1185">Reference proteome</keyword>
<evidence type="ECO:0000256" key="6">
    <source>
        <dbReference type="ARBA" id="ARBA00022741"/>
    </source>
</evidence>
<comment type="caution">
    <text evidence="14">The sequence shown here is derived from an EMBL/GenBank/DDBJ whole genome shotgun (WGS) entry which is preliminary data.</text>
</comment>
<dbReference type="InterPro" id="IPR008921">
    <property type="entry name" value="DNA_pol3_clamp-load_cplx_C"/>
</dbReference>
<dbReference type="InterPro" id="IPR027417">
    <property type="entry name" value="P-loop_NTPase"/>
</dbReference>
<evidence type="ECO:0000313" key="14">
    <source>
        <dbReference type="EMBL" id="MDT9593452.1"/>
    </source>
</evidence>
<dbReference type="Gene3D" id="1.10.8.60">
    <property type="match status" value="1"/>
</dbReference>
<reference evidence="14 15" key="1">
    <citation type="submission" date="2023-08" db="EMBL/GenBank/DDBJ databases">
        <title>Nocardioides seae sp. nov., a bacterium isolated from a soil.</title>
        <authorList>
            <person name="Wang X."/>
        </authorList>
    </citation>
    <scope>NUCLEOTIDE SEQUENCE [LARGE SCALE GENOMIC DNA]</scope>
    <source>
        <strain evidence="14 15">YZH12</strain>
    </source>
</reference>
<evidence type="ECO:0000256" key="9">
    <source>
        <dbReference type="ARBA" id="ARBA00022932"/>
    </source>
</evidence>
<dbReference type="InterPro" id="IPR012763">
    <property type="entry name" value="DNA_pol_III_sug/sutau_N"/>
</dbReference>